<dbReference type="InterPro" id="IPR011004">
    <property type="entry name" value="Trimer_LpxA-like_sf"/>
</dbReference>
<dbReference type="PANTHER" id="PTHR23416">
    <property type="entry name" value="SIALIC ACID SYNTHASE-RELATED"/>
    <property type="match status" value="1"/>
</dbReference>
<dbReference type="Pfam" id="PF14602">
    <property type="entry name" value="Hexapep_2"/>
    <property type="match status" value="1"/>
</dbReference>
<evidence type="ECO:0000313" key="3">
    <source>
        <dbReference type="EMBL" id="KKR10962.1"/>
    </source>
</evidence>
<dbReference type="SUPFAM" id="SSF51161">
    <property type="entry name" value="Trimeric LpxA-like enzymes"/>
    <property type="match status" value="1"/>
</dbReference>
<organism evidence="3 4">
    <name type="scientific">Candidatus Woesebacteria bacterium GW2011_GWA1_39_21</name>
    <dbReference type="NCBI Taxonomy" id="1618550"/>
    <lineage>
        <taxon>Bacteria</taxon>
        <taxon>Candidatus Woeseibacteriota</taxon>
    </lineage>
</organism>
<sequence>MPKIGYRTPWFKIDPTAFVGEHIVSKRGKTTIVGWGCHIYGDVELGEGILIGPNVTINSSVHPIKPNINIKDQKTIHKKIIIEDHVFIGAGATVLGGNTVKSGAVIGAGSVLTEDHIIKENEVWCGNPCKFLKKR</sequence>
<evidence type="ECO:0000256" key="2">
    <source>
        <dbReference type="ARBA" id="ARBA00022679"/>
    </source>
</evidence>
<evidence type="ECO:0000256" key="1">
    <source>
        <dbReference type="ARBA" id="ARBA00007274"/>
    </source>
</evidence>
<evidence type="ECO:0000313" key="4">
    <source>
        <dbReference type="Proteomes" id="UP000034246"/>
    </source>
</evidence>
<dbReference type="GO" id="GO:0008374">
    <property type="term" value="F:O-acyltransferase activity"/>
    <property type="evidence" value="ECO:0007669"/>
    <property type="project" value="TreeGrafter"/>
</dbReference>
<comment type="caution">
    <text evidence="3">The sequence shown here is derived from an EMBL/GenBank/DDBJ whole genome shotgun (WGS) entry which is preliminary data.</text>
</comment>
<reference evidence="3 4" key="1">
    <citation type="journal article" date="2015" name="Nature">
        <title>rRNA introns, odd ribosomes, and small enigmatic genomes across a large radiation of phyla.</title>
        <authorList>
            <person name="Brown C.T."/>
            <person name="Hug L.A."/>
            <person name="Thomas B.C."/>
            <person name="Sharon I."/>
            <person name="Castelle C.J."/>
            <person name="Singh A."/>
            <person name="Wilkins M.J."/>
            <person name="Williams K.H."/>
            <person name="Banfield J.F."/>
        </authorList>
    </citation>
    <scope>NUCLEOTIDE SEQUENCE [LARGE SCALE GENOMIC DNA]</scope>
</reference>
<dbReference type="Gene3D" id="2.160.10.10">
    <property type="entry name" value="Hexapeptide repeat proteins"/>
    <property type="match status" value="1"/>
</dbReference>
<keyword evidence="2 3" id="KW-0808">Transferase</keyword>
<dbReference type="Proteomes" id="UP000034246">
    <property type="component" value="Unassembled WGS sequence"/>
</dbReference>
<name>A0A0G0RB70_9BACT</name>
<dbReference type="PANTHER" id="PTHR23416:SF23">
    <property type="entry name" value="ACETYLTRANSFERASE C18B11.09C-RELATED"/>
    <property type="match status" value="1"/>
</dbReference>
<gene>
    <name evidence="3" type="ORF">UT39_C0013G0025</name>
</gene>
<accession>A0A0G0RB70</accession>
<dbReference type="AlphaFoldDB" id="A0A0G0RB70"/>
<comment type="similarity">
    <text evidence="1">Belongs to the transferase hexapeptide repeat family.</text>
</comment>
<dbReference type="CDD" id="cd04647">
    <property type="entry name" value="LbH_MAT_like"/>
    <property type="match status" value="1"/>
</dbReference>
<proteinExistence type="inferred from homology"/>
<dbReference type="InterPro" id="IPR001451">
    <property type="entry name" value="Hexapep"/>
</dbReference>
<dbReference type="STRING" id="1618550.UT39_C0013G0025"/>
<protein>
    <submittedName>
        <fullName evidence="3">Transferase hexapeptide repeat containing protein</fullName>
    </submittedName>
</protein>
<dbReference type="EMBL" id="LBWP01000013">
    <property type="protein sequence ID" value="KKR10962.1"/>
    <property type="molecule type" value="Genomic_DNA"/>
</dbReference>
<dbReference type="InterPro" id="IPR051159">
    <property type="entry name" value="Hexapeptide_acetyltransf"/>
</dbReference>